<proteinExistence type="predicted"/>
<keyword evidence="3" id="KW-1185">Reference proteome</keyword>
<comment type="caution">
    <text evidence="2">The sequence shown here is derived from an EMBL/GenBank/DDBJ whole genome shotgun (WGS) entry which is preliminary data.</text>
</comment>
<sequence>MASREEECDFEDKLSSDSEEDDSHEYDADPESPLSEEELKSKNVADLVRGNLVVRRQPLIPRVLSVSDGAAVARKPFKHPR</sequence>
<dbReference type="EMBL" id="JAGGNH010000002">
    <property type="protein sequence ID" value="KAJ0981505.1"/>
    <property type="molecule type" value="Genomic_DNA"/>
</dbReference>
<evidence type="ECO:0000313" key="2">
    <source>
        <dbReference type="EMBL" id="KAJ0981505.1"/>
    </source>
</evidence>
<feature type="compositionally biased region" description="Acidic residues" evidence="1">
    <location>
        <begin position="17"/>
        <end position="36"/>
    </location>
</feature>
<feature type="compositionally biased region" description="Acidic residues" evidence="1">
    <location>
        <begin position="1"/>
        <end position="10"/>
    </location>
</feature>
<reference evidence="2" key="2">
    <citation type="journal article" date="2022" name="Hortic Res">
        <title>The genome of Dioscorea zingiberensis sheds light on the biosynthesis, origin and evolution of the medicinally important diosgenin saponins.</title>
        <authorList>
            <person name="Li Y."/>
            <person name="Tan C."/>
            <person name="Li Z."/>
            <person name="Guo J."/>
            <person name="Li S."/>
            <person name="Chen X."/>
            <person name="Wang C."/>
            <person name="Dai X."/>
            <person name="Yang H."/>
            <person name="Song W."/>
            <person name="Hou L."/>
            <person name="Xu J."/>
            <person name="Tong Z."/>
            <person name="Xu A."/>
            <person name="Yuan X."/>
            <person name="Wang W."/>
            <person name="Yang Q."/>
            <person name="Chen L."/>
            <person name="Sun Z."/>
            <person name="Wang K."/>
            <person name="Pan B."/>
            <person name="Chen J."/>
            <person name="Bao Y."/>
            <person name="Liu F."/>
            <person name="Qi X."/>
            <person name="Gang D.R."/>
            <person name="Wen J."/>
            <person name="Li J."/>
        </authorList>
    </citation>
    <scope>NUCLEOTIDE SEQUENCE</scope>
    <source>
        <strain evidence="2">Dzin_1.0</strain>
    </source>
</reference>
<gene>
    <name evidence="2" type="ORF">J5N97_009760</name>
</gene>
<dbReference type="OrthoDB" id="413460at2759"/>
<protein>
    <submittedName>
        <fullName evidence="2">Uncharacterized protein</fullName>
    </submittedName>
</protein>
<name>A0A9D5D033_9LILI</name>
<evidence type="ECO:0000313" key="3">
    <source>
        <dbReference type="Proteomes" id="UP001085076"/>
    </source>
</evidence>
<reference evidence="2" key="1">
    <citation type="submission" date="2021-03" db="EMBL/GenBank/DDBJ databases">
        <authorList>
            <person name="Li Z."/>
            <person name="Yang C."/>
        </authorList>
    </citation>
    <scope>NUCLEOTIDE SEQUENCE</scope>
    <source>
        <strain evidence="2">Dzin_1.0</strain>
        <tissue evidence="2">Leaf</tissue>
    </source>
</reference>
<evidence type="ECO:0000256" key="1">
    <source>
        <dbReference type="SAM" id="MobiDB-lite"/>
    </source>
</evidence>
<accession>A0A9D5D033</accession>
<dbReference type="Proteomes" id="UP001085076">
    <property type="component" value="Miscellaneous, Linkage group lg02"/>
</dbReference>
<dbReference type="AlphaFoldDB" id="A0A9D5D033"/>
<organism evidence="2 3">
    <name type="scientific">Dioscorea zingiberensis</name>
    <dbReference type="NCBI Taxonomy" id="325984"/>
    <lineage>
        <taxon>Eukaryota</taxon>
        <taxon>Viridiplantae</taxon>
        <taxon>Streptophyta</taxon>
        <taxon>Embryophyta</taxon>
        <taxon>Tracheophyta</taxon>
        <taxon>Spermatophyta</taxon>
        <taxon>Magnoliopsida</taxon>
        <taxon>Liliopsida</taxon>
        <taxon>Dioscoreales</taxon>
        <taxon>Dioscoreaceae</taxon>
        <taxon>Dioscorea</taxon>
    </lineage>
</organism>
<feature type="region of interest" description="Disordered" evidence="1">
    <location>
        <begin position="1"/>
        <end position="42"/>
    </location>
</feature>